<dbReference type="GO" id="GO:0022857">
    <property type="term" value="F:transmembrane transporter activity"/>
    <property type="evidence" value="ECO:0007669"/>
    <property type="project" value="InterPro"/>
</dbReference>
<evidence type="ECO:0000256" key="3">
    <source>
        <dbReference type="ARBA" id="ARBA00023054"/>
    </source>
</evidence>
<dbReference type="Proteomes" id="UP000621436">
    <property type="component" value="Unassembled WGS sequence"/>
</dbReference>
<evidence type="ECO:0000256" key="5">
    <source>
        <dbReference type="SAM" id="Phobius"/>
    </source>
</evidence>
<evidence type="ECO:0000256" key="4">
    <source>
        <dbReference type="SAM" id="Coils"/>
    </source>
</evidence>
<feature type="domain" description="Multidrug resistance protein MdtA-like barrel-sandwich hybrid" evidence="6">
    <location>
        <begin position="84"/>
        <end position="377"/>
    </location>
</feature>
<evidence type="ECO:0000259" key="8">
    <source>
        <dbReference type="Pfam" id="PF25989"/>
    </source>
</evidence>
<dbReference type="Gene3D" id="2.40.420.20">
    <property type="match status" value="1"/>
</dbReference>
<dbReference type="Pfam" id="PF25989">
    <property type="entry name" value="YknX_C"/>
    <property type="match status" value="1"/>
</dbReference>
<evidence type="ECO:0000259" key="7">
    <source>
        <dbReference type="Pfam" id="PF25954"/>
    </source>
</evidence>
<protein>
    <submittedName>
        <fullName evidence="9">Efflux RND transporter periplasmic adaptor subunit</fullName>
    </submittedName>
</protein>
<accession>A0A931ASG1</accession>
<evidence type="ECO:0000313" key="9">
    <source>
        <dbReference type="EMBL" id="MBF8437299.1"/>
    </source>
</evidence>
<dbReference type="AlphaFoldDB" id="A0A931ASG1"/>
<evidence type="ECO:0000259" key="6">
    <source>
        <dbReference type="Pfam" id="PF25917"/>
    </source>
</evidence>
<dbReference type="PANTHER" id="PTHR32347">
    <property type="entry name" value="EFFLUX SYSTEM COMPONENT YKNX-RELATED"/>
    <property type="match status" value="1"/>
</dbReference>
<organism evidence="9 10">
    <name type="scientific">Halonatronomonas betaini</name>
    <dbReference type="NCBI Taxonomy" id="2778430"/>
    <lineage>
        <taxon>Bacteria</taxon>
        <taxon>Bacillati</taxon>
        <taxon>Bacillota</taxon>
        <taxon>Clostridia</taxon>
        <taxon>Halanaerobiales</taxon>
        <taxon>Halarsenatibacteraceae</taxon>
        <taxon>Halonatronomonas</taxon>
    </lineage>
</organism>
<dbReference type="Gene3D" id="1.10.287.470">
    <property type="entry name" value="Helix hairpin bin"/>
    <property type="match status" value="1"/>
</dbReference>
<feature type="domain" description="YknX-like C-terminal permuted SH3-like" evidence="8">
    <location>
        <begin position="463"/>
        <end position="531"/>
    </location>
</feature>
<gene>
    <name evidence="9" type="ORF">I0Q91_09430</name>
</gene>
<dbReference type="GO" id="GO:0016020">
    <property type="term" value="C:membrane"/>
    <property type="evidence" value="ECO:0007669"/>
    <property type="project" value="InterPro"/>
</dbReference>
<dbReference type="NCBIfam" id="TIGR01730">
    <property type="entry name" value="RND_mfp"/>
    <property type="match status" value="1"/>
</dbReference>
<dbReference type="SUPFAM" id="SSF111369">
    <property type="entry name" value="HlyD-like secretion proteins"/>
    <property type="match status" value="2"/>
</dbReference>
<name>A0A931ASG1_9FIRM</name>
<dbReference type="Pfam" id="PF25917">
    <property type="entry name" value="BSH_RND"/>
    <property type="match status" value="1"/>
</dbReference>
<proteinExistence type="inferred from homology"/>
<feature type="coiled-coil region" evidence="4">
    <location>
        <begin position="114"/>
        <end position="219"/>
    </location>
</feature>
<dbReference type="Pfam" id="PF25954">
    <property type="entry name" value="Beta-barrel_RND_2"/>
    <property type="match status" value="1"/>
</dbReference>
<keyword evidence="10" id="KW-1185">Reference proteome</keyword>
<dbReference type="GO" id="GO:0030313">
    <property type="term" value="C:cell envelope"/>
    <property type="evidence" value="ECO:0007669"/>
    <property type="project" value="UniProtKB-SubCell"/>
</dbReference>
<dbReference type="InterPro" id="IPR058637">
    <property type="entry name" value="YknX-like_C"/>
</dbReference>
<keyword evidence="5" id="KW-1133">Transmembrane helix</keyword>
<dbReference type="InterPro" id="IPR050465">
    <property type="entry name" value="UPF0194_transport"/>
</dbReference>
<dbReference type="InterPro" id="IPR058792">
    <property type="entry name" value="Beta-barrel_RND_2"/>
</dbReference>
<sequence>MDGRIDIVKKISRKLLIIGILMIIGLTAGYLIGNVENSDLGTTNIVKAEDGIATRIIGAEAALRSLQETNSFNAVMQPGSEYAVMPRLEGELEAVNVQVGDLVEKDQVLARIDAEMYRYELEQAEAQLDAAEAEFARLESGATDEELAQVAAQVEEARISVEGARNEVVFAEEVYDERTPDDMEVEQAENELEQARIQLEMAEKEYRQAELAFEEADDNYQRMASLYEEGAISEQQYNEIKTGKEQARTQLEMAEDGLRQAEIAVDGAETFRDMSLDLYDFRVEEEQMVSQATTQYEAAMAALEGAEAMLAEAERGPTEEDLRAARAQVEQARVGLNMARSVYNDIEIKAPAAGFIAQVEMDAGEMAAPGNPLFYIVNLDEIKATANVSSLYVGQLEQGDAADVNVNGLPDEEFTGRIRSVAPMAGEQGGFPVEVAVSNPDHLIRAGMRGSVEFTIEEAEDVVVIPQDGIFDIDGDRASVFVIEDRTVRIQTVRTGMETENLVEIISGLNEGEQVVLYDHDRLEDGQAVEVVDYESF</sequence>
<evidence type="ECO:0000313" key="10">
    <source>
        <dbReference type="Proteomes" id="UP000621436"/>
    </source>
</evidence>
<keyword evidence="3 4" id="KW-0175">Coiled coil</keyword>
<keyword evidence="5" id="KW-0812">Transmembrane</keyword>
<dbReference type="Gene3D" id="2.40.30.170">
    <property type="match status" value="1"/>
</dbReference>
<comment type="caution">
    <text evidence="9">The sequence shown here is derived from an EMBL/GenBank/DDBJ whole genome shotgun (WGS) entry which is preliminary data.</text>
</comment>
<reference evidence="9" key="1">
    <citation type="submission" date="2020-11" db="EMBL/GenBank/DDBJ databases">
        <title>Halonatronomonas betainensis gen. nov., sp. nov. a novel haloalkaliphilic representative of the family Halanaerobiacae capable of betaine degradation.</title>
        <authorList>
            <person name="Boltyanskaya Y."/>
            <person name="Kevbrin V."/>
            <person name="Detkova E."/>
            <person name="Grouzdev D.S."/>
            <person name="Koziaeva V."/>
            <person name="Zhilina T."/>
        </authorList>
    </citation>
    <scope>NUCLEOTIDE SEQUENCE</scope>
    <source>
        <strain evidence="9">Z-7014</strain>
    </source>
</reference>
<feature type="transmembrane region" description="Helical" evidence="5">
    <location>
        <begin position="15"/>
        <end position="33"/>
    </location>
</feature>
<evidence type="ECO:0000256" key="2">
    <source>
        <dbReference type="ARBA" id="ARBA00009477"/>
    </source>
</evidence>
<comment type="subcellular location">
    <subcellularLocation>
        <location evidence="1">Cell envelope</location>
    </subcellularLocation>
</comment>
<dbReference type="InterPro" id="IPR006143">
    <property type="entry name" value="RND_pump_MFP"/>
</dbReference>
<keyword evidence="5" id="KW-0472">Membrane</keyword>
<dbReference type="Gene3D" id="2.40.50.100">
    <property type="match status" value="1"/>
</dbReference>
<dbReference type="EMBL" id="JADPIE010000005">
    <property type="protein sequence ID" value="MBF8437299.1"/>
    <property type="molecule type" value="Genomic_DNA"/>
</dbReference>
<dbReference type="RefSeq" id="WP_270454270.1">
    <property type="nucleotide sequence ID" value="NZ_JADPIE010000005.1"/>
</dbReference>
<dbReference type="InterPro" id="IPR058625">
    <property type="entry name" value="MdtA-like_BSH"/>
</dbReference>
<comment type="similarity">
    <text evidence="2">Belongs to the membrane fusion protein (MFP) (TC 8.A.1) family.</text>
</comment>
<feature type="domain" description="CusB-like beta-barrel" evidence="7">
    <location>
        <begin position="386"/>
        <end position="455"/>
    </location>
</feature>
<evidence type="ECO:0000256" key="1">
    <source>
        <dbReference type="ARBA" id="ARBA00004196"/>
    </source>
</evidence>